<dbReference type="Proteomes" id="UP000041770">
    <property type="component" value="Unassembled WGS sequence"/>
</dbReference>
<protein>
    <submittedName>
        <fullName evidence="1">Uncharacterized protein</fullName>
    </submittedName>
</protein>
<name>A0A656AXI3_VIBCL</name>
<dbReference type="EMBL" id="CWOW01000026">
    <property type="protein sequence ID" value="CSB12131.1"/>
    <property type="molecule type" value="Genomic_DNA"/>
</dbReference>
<reference evidence="3 4" key="1">
    <citation type="submission" date="2015-07" db="EMBL/GenBank/DDBJ databases">
        <authorList>
            <consortium name="Pathogen Informatics"/>
        </authorList>
    </citation>
    <scope>NUCLEOTIDE SEQUENCE [LARGE SCALE GENOMIC DNA]</scope>
    <source>
        <strain evidence="2 3">A316</strain>
        <strain evidence="1 4">A51</strain>
    </source>
</reference>
<proteinExistence type="predicted"/>
<evidence type="ECO:0000313" key="3">
    <source>
        <dbReference type="Proteomes" id="UP000041770"/>
    </source>
</evidence>
<evidence type="ECO:0000313" key="4">
    <source>
        <dbReference type="Proteomes" id="UP000044806"/>
    </source>
</evidence>
<organism evidence="1 4">
    <name type="scientific">Vibrio cholerae</name>
    <dbReference type="NCBI Taxonomy" id="666"/>
    <lineage>
        <taxon>Bacteria</taxon>
        <taxon>Pseudomonadati</taxon>
        <taxon>Pseudomonadota</taxon>
        <taxon>Gammaproteobacteria</taxon>
        <taxon>Vibrionales</taxon>
        <taxon>Vibrionaceae</taxon>
        <taxon>Vibrio</taxon>
    </lineage>
</organism>
<sequence length="104" mass="12018">MVNHDIHDDAHTTTMGFFQQLFEILHRAKVWINRVIIGNVIPIIDHRRLINRRQPNRFNPKLLQIIELADNALQIAHALRATIAKTFRINLINCSGFPPRHGLG</sequence>
<evidence type="ECO:0000313" key="1">
    <source>
        <dbReference type="EMBL" id="CSB12131.1"/>
    </source>
</evidence>
<dbReference type="Proteomes" id="UP000044806">
    <property type="component" value="Unassembled WGS sequence"/>
</dbReference>
<evidence type="ECO:0000313" key="2">
    <source>
        <dbReference type="EMBL" id="CSD15287.1"/>
    </source>
</evidence>
<accession>A0A656AXI3</accession>
<dbReference type="AlphaFoldDB" id="A0A656AXI3"/>
<dbReference type="EMBL" id="CWQY01000031">
    <property type="protein sequence ID" value="CSD15287.1"/>
    <property type="molecule type" value="Genomic_DNA"/>
</dbReference>
<gene>
    <name evidence="1" type="ORF">ERS013165_03463</name>
    <name evidence="2" type="ORF">ERS013200_03348</name>
</gene>